<dbReference type="PROSITE" id="PS50835">
    <property type="entry name" value="IG_LIKE"/>
    <property type="match status" value="7"/>
</dbReference>
<feature type="domain" description="Ig-like" evidence="10">
    <location>
        <begin position="74"/>
        <end position="164"/>
    </location>
</feature>
<dbReference type="SMART" id="SM00408">
    <property type="entry name" value="IGc2"/>
    <property type="match status" value="7"/>
</dbReference>
<dbReference type="AlphaFoldDB" id="A0A6H5GJI5"/>
<keyword evidence="4" id="KW-0677">Repeat</keyword>
<evidence type="ECO:0000256" key="4">
    <source>
        <dbReference type="ARBA" id="ARBA00022737"/>
    </source>
</evidence>
<dbReference type="GO" id="GO:0048812">
    <property type="term" value="P:neuron projection morphogenesis"/>
    <property type="evidence" value="ECO:0007669"/>
    <property type="project" value="UniProtKB-ARBA"/>
</dbReference>
<keyword evidence="3" id="KW-0732">Signal</keyword>
<keyword evidence="2" id="KW-0812">Transmembrane</keyword>
<dbReference type="InterPro" id="IPR013783">
    <property type="entry name" value="Ig-like_fold"/>
</dbReference>
<evidence type="ECO:0000259" key="10">
    <source>
        <dbReference type="PROSITE" id="PS50835"/>
    </source>
</evidence>
<protein>
    <recommendedName>
        <fullName evidence="10">Ig-like domain-containing protein</fullName>
    </recommendedName>
</protein>
<evidence type="ECO:0000256" key="3">
    <source>
        <dbReference type="ARBA" id="ARBA00022729"/>
    </source>
</evidence>
<dbReference type="InterPro" id="IPR050958">
    <property type="entry name" value="Cell_Adh-Cytoskel_Orgn"/>
</dbReference>
<keyword evidence="5" id="KW-0130">Cell adhesion</keyword>
<feature type="domain" description="Ig-like" evidence="10">
    <location>
        <begin position="443"/>
        <end position="535"/>
    </location>
</feature>
<keyword evidence="8" id="KW-1015">Disulfide bond</keyword>
<dbReference type="GO" id="GO:0005886">
    <property type="term" value="C:plasma membrane"/>
    <property type="evidence" value="ECO:0007669"/>
    <property type="project" value="TreeGrafter"/>
</dbReference>
<dbReference type="Pfam" id="PF07679">
    <property type="entry name" value="I-set"/>
    <property type="match status" value="2"/>
</dbReference>
<keyword evidence="7" id="KW-0472">Membrane</keyword>
<sequence>MNITSAQTNDGGLYKCMASSKVGTVEHAERLNIHGLPYVRPMEKKAIVAGETLFVTCPVAGYPIDTIQWERVAPSISPFQFDGPVNAGDSVQLNCHISKGDTPLRIEWHFQGEQSSHAMGVRTAMFGEKANILAIDAVGPGNRGEYTCTASNTAGSANHSAILLVNVRPFITPFAFEETNFAGGAVQVNCFVSQGDAPLKITWNFHGESLSSHVGMSTSRIGERTSLLTIDSLMAAHSGNYTCTAENLAGSTTYTTSLIVSDNNFAGGAAQVTCFVSKGDAPLKISWSFHGEDLSSHMGMSTSRLGERMSILVIDSLMAAHSGNYTCSAENIAGSTTYTTNLIVSVRPFITPFSFEESNYAGETVQVNCFVPKGDAPLNITWSFQGQDLPDHLGMSTSSVGKRTSLLTIDSLSAANSGDYSCTARNPAGYSTYTASLSVSVLPHIIPFSMEEELTNGESAQLTCHVSKGDKPLSITWNFHGEDLSSHLGIETMRLGERSSVLTITSAMAAHTGNYTCTATNKAGTTSYTTAVHVNGIKPMVLKLANHFVASSLIVVPLLVPFLLPPPKLNRLLSLPIVCFTLFLVRPLISPFVFEENNFAGESVQVNCLVSKGDAPLKIKWSFQGQDLSSYMGVSITRIGERTSFLAISPLAAEHSGSYTCSAENAAGASSYTTTLTVSVLPHIVPFWLEEDVNNGDSAQLGCHVSKGDLPLSITWSFHGEELSSHLGITTTRVGGRTSLLIIPSAMAAHSGNYTCTAMNSAGSSNYTTSVHVNGTLAGDSLLIVLQHQMHANSGKHCIVYYAYPLPSEPRPSLTKPRIRKGQLLGILMQSHRTNEFRNQCS</sequence>
<evidence type="ECO:0000256" key="5">
    <source>
        <dbReference type="ARBA" id="ARBA00022889"/>
    </source>
</evidence>
<dbReference type="GO" id="GO:0007156">
    <property type="term" value="P:homophilic cell adhesion via plasma membrane adhesion molecules"/>
    <property type="evidence" value="ECO:0007669"/>
    <property type="project" value="TreeGrafter"/>
</dbReference>
<dbReference type="FunFam" id="2.60.40.10:FF:000333">
    <property type="entry name" value="Down syndrome cell adhesion molecule"/>
    <property type="match status" value="6"/>
</dbReference>
<evidence type="ECO:0000256" key="2">
    <source>
        <dbReference type="ARBA" id="ARBA00022692"/>
    </source>
</evidence>
<feature type="domain" description="Ig-like" evidence="10">
    <location>
        <begin position="348"/>
        <end position="440"/>
    </location>
</feature>
<dbReference type="InterPro" id="IPR007110">
    <property type="entry name" value="Ig-like_dom"/>
</dbReference>
<dbReference type="Pfam" id="PF13927">
    <property type="entry name" value="Ig_3"/>
    <property type="match status" value="5"/>
</dbReference>
<organism evidence="11 12">
    <name type="scientific">Nesidiocoris tenuis</name>
    <dbReference type="NCBI Taxonomy" id="355587"/>
    <lineage>
        <taxon>Eukaryota</taxon>
        <taxon>Metazoa</taxon>
        <taxon>Ecdysozoa</taxon>
        <taxon>Arthropoda</taxon>
        <taxon>Hexapoda</taxon>
        <taxon>Insecta</taxon>
        <taxon>Pterygota</taxon>
        <taxon>Neoptera</taxon>
        <taxon>Paraneoptera</taxon>
        <taxon>Hemiptera</taxon>
        <taxon>Heteroptera</taxon>
        <taxon>Panheteroptera</taxon>
        <taxon>Cimicomorpha</taxon>
        <taxon>Miridae</taxon>
        <taxon>Dicyphina</taxon>
        <taxon>Nesidiocoris</taxon>
    </lineage>
</organism>
<keyword evidence="6" id="KW-1133">Transmembrane helix</keyword>
<dbReference type="PANTHER" id="PTHR45080:SF8">
    <property type="entry name" value="IG-LIKE DOMAIN-CONTAINING PROTEIN"/>
    <property type="match status" value="1"/>
</dbReference>
<dbReference type="InterPro" id="IPR003598">
    <property type="entry name" value="Ig_sub2"/>
</dbReference>
<evidence type="ECO:0000256" key="1">
    <source>
        <dbReference type="ARBA" id="ARBA00004167"/>
    </source>
</evidence>
<dbReference type="InterPro" id="IPR036179">
    <property type="entry name" value="Ig-like_dom_sf"/>
</dbReference>
<accession>A0A6H5GJI5</accession>
<gene>
    <name evidence="11" type="ORF">NTEN_LOCUS9591</name>
</gene>
<dbReference type="OrthoDB" id="6629202at2759"/>
<evidence type="ECO:0000256" key="6">
    <source>
        <dbReference type="ARBA" id="ARBA00022989"/>
    </source>
</evidence>
<feature type="domain" description="Ig-like" evidence="10">
    <location>
        <begin position="587"/>
        <end position="677"/>
    </location>
</feature>
<dbReference type="InterPro" id="IPR013098">
    <property type="entry name" value="Ig_I-set"/>
</dbReference>
<dbReference type="PANTHER" id="PTHR45080">
    <property type="entry name" value="CONTACTIN 5"/>
    <property type="match status" value="1"/>
</dbReference>
<dbReference type="SUPFAM" id="SSF48726">
    <property type="entry name" value="Immunoglobulin"/>
    <property type="match status" value="8"/>
</dbReference>
<comment type="subcellular location">
    <subcellularLocation>
        <location evidence="1">Membrane</location>
        <topology evidence="1">Single-pass membrane protein</topology>
    </subcellularLocation>
</comment>
<dbReference type="FunFam" id="2.60.40.10:FF:000017">
    <property type="entry name" value="Down syndrome cell adhesion molecule b"/>
    <property type="match status" value="1"/>
</dbReference>
<evidence type="ECO:0000256" key="7">
    <source>
        <dbReference type="ARBA" id="ARBA00023136"/>
    </source>
</evidence>
<proteinExistence type="predicted"/>
<dbReference type="Proteomes" id="UP000479000">
    <property type="component" value="Unassembled WGS sequence"/>
</dbReference>
<keyword evidence="9" id="KW-0393">Immunoglobulin domain</keyword>
<dbReference type="Gene3D" id="2.60.40.10">
    <property type="entry name" value="Immunoglobulins"/>
    <property type="match status" value="7"/>
</dbReference>
<dbReference type="InterPro" id="IPR003599">
    <property type="entry name" value="Ig_sub"/>
</dbReference>
<evidence type="ECO:0000256" key="9">
    <source>
        <dbReference type="ARBA" id="ARBA00023319"/>
    </source>
</evidence>
<keyword evidence="12" id="KW-1185">Reference proteome</keyword>
<feature type="domain" description="Ig-like" evidence="10">
    <location>
        <begin position="267"/>
        <end position="345"/>
    </location>
</feature>
<evidence type="ECO:0000256" key="8">
    <source>
        <dbReference type="ARBA" id="ARBA00023157"/>
    </source>
</evidence>
<feature type="domain" description="Ig-like" evidence="10">
    <location>
        <begin position="169"/>
        <end position="261"/>
    </location>
</feature>
<dbReference type="EMBL" id="CADCXU010014463">
    <property type="protein sequence ID" value="CAB0004114.1"/>
    <property type="molecule type" value="Genomic_DNA"/>
</dbReference>
<evidence type="ECO:0000313" key="11">
    <source>
        <dbReference type="EMBL" id="CAB0004114.1"/>
    </source>
</evidence>
<name>A0A6H5GJI5_9HEMI</name>
<reference evidence="11 12" key="1">
    <citation type="submission" date="2020-02" db="EMBL/GenBank/DDBJ databases">
        <authorList>
            <person name="Ferguson B K."/>
        </authorList>
    </citation>
    <scope>NUCLEOTIDE SEQUENCE [LARGE SCALE GENOMIC DNA]</scope>
</reference>
<evidence type="ECO:0000313" key="12">
    <source>
        <dbReference type="Proteomes" id="UP000479000"/>
    </source>
</evidence>
<feature type="domain" description="Ig-like" evidence="10">
    <location>
        <begin position="682"/>
        <end position="774"/>
    </location>
</feature>
<dbReference type="SMART" id="SM00409">
    <property type="entry name" value="IG"/>
    <property type="match status" value="7"/>
</dbReference>